<dbReference type="PIRSF" id="PIRSF002465">
    <property type="entry name" value="Phsphlp_syn_PlsX"/>
    <property type="match status" value="1"/>
</dbReference>
<comment type="subunit">
    <text evidence="9 10">Homodimer. Probably interacts with PlsY.</text>
</comment>
<dbReference type="PANTHER" id="PTHR30100:SF1">
    <property type="entry name" value="PHOSPHATE ACYLTRANSFERASE"/>
    <property type="match status" value="1"/>
</dbReference>
<dbReference type="AlphaFoldDB" id="A0A0B7IUC9"/>
<evidence type="ECO:0000256" key="9">
    <source>
        <dbReference type="ARBA" id="ARBA00046608"/>
    </source>
</evidence>
<evidence type="ECO:0000313" key="11">
    <source>
        <dbReference type="EMBL" id="CEN55915.1"/>
    </source>
</evidence>
<dbReference type="RefSeq" id="WP_045751113.1">
    <property type="nucleotide sequence ID" value="NZ_LN794158.1"/>
</dbReference>
<dbReference type="HAMAP" id="MF_00019">
    <property type="entry name" value="PlsX"/>
    <property type="match status" value="1"/>
</dbReference>
<reference evidence="12" key="1">
    <citation type="submission" date="2014-12" db="EMBL/GenBank/DDBJ databases">
        <authorList>
            <person name="Salcher M.M."/>
        </authorList>
    </citation>
    <scope>NUCLEOTIDE SEQUENCE [LARGE SCALE GENOMIC DNA]</scope>
    <source>
        <strain evidence="12">MMS-10A-171</strain>
    </source>
</reference>
<dbReference type="NCBIfam" id="TIGR00182">
    <property type="entry name" value="plsX"/>
    <property type="match status" value="1"/>
</dbReference>
<keyword evidence="6 10" id="KW-0594">Phospholipid biosynthesis</keyword>
<dbReference type="UniPathway" id="UPA00085"/>
<organism evidence="11 12">
    <name type="scientific">Candidatus Methylopumilus turicensis</name>
    <dbReference type="NCBI Taxonomy" id="1581680"/>
    <lineage>
        <taxon>Bacteria</taxon>
        <taxon>Pseudomonadati</taxon>
        <taxon>Pseudomonadota</taxon>
        <taxon>Betaproteobacteria</taxon>
        <taxon>Nitrosomonadales</taxon>
        <taxon>Methylophilaceae</taxon>
        <taxon>Candidatus Methylopumilus</taxon>
    </lineage>
</organism>
<comment type="pathway">
    <text evidence="10">Lipid metabolism; phospholipid metabolism.</text>
</comment>
<dbReference type="EMBL" id="LN794158">
    <property type="protein sequence ID" value="CEN55915.1"/>
    <property type="molecule type" value="Genomic_DNA"/>
</dbReference>
<evidence type="ECO:0000256" key="3">
    <source>
        <dbReference type="ARBA" id="ARBA00022516"/>
    </source>
</evidence>
<evidence type="ECO:0000256" key="1">
    <source>
        <dbReference type="ARBA" id="ARBA00001232"/>
    </source>
</evidence>
<dbReference type="EC" id="2.3.1.274" evidence="8 10"/>
<dbReference type="InterPro" id="IPR003664">
    <property type="entry name" value="FA_synthesis"/>
</dbReference>
<name>A0A0B7IUC9_9PROT</name>
<evidence type="ECO:0000256" key="10">
    <source>
        <dbReference type="HAMAP-Rule" id="MF_00019"/>
    </source>
</evidence>
<dbReference type="KEGG" id="mbac:BN1209_0872"/>
<dbReference type="GO" id="GO:0008654">
    <property type="term" value="P:phospholipid biosynthetic process"/>
    <property type="evidence" value="ECO:0007669"/>
    <property type="project" value="UniProtKB-KW"/>
</dbReference>
<comment type="subcellular location">
    <subcellularLocation>
        <location evidence="10">Cytoplasm</location>
    </subcellularLocation>
    <text evidence="10">Associated with the membrane possibly through PlsY.</text>
</comment>
<evidence type="ECO:0000256" key="6">
    <source>
        <dbReference type="ARBA" id="ARBA00023209"/>
    </source>
</evidence>
<dbReference type="Pfam" id="PF02504">
    <property type="entry name" value="FA_synthesis"/>
    <property type="match status" value="1"/>
</dbReference>
<comment type="similarity">
    <text evidence="10">Belongs to the PlsX family.</text>
</comment>
<gene>
    <name evidence="10 11" type="primary">plsX</name>
    <name evidence="11" type="ORF">BN1209_0872</name>
</gene>
<evidence type="ECO:0000256" key="8">
    <source>
        <dbReference type="ARBA" id="ARBA00024069"/>
    </source>
</evidence>
<dbReference type="OrthoDB" id="9806408at2"/>
<dbReference type="HOGENOM" id="CLU_039379_1_0_4"/>
<protein>
    <recommendedName>
        <fullName evidence="8 10">Phosphate acyltransferase</fullName>
        <ecNumber evidence="8 10">2.3.1.274</ecNumber>
    </recommendedName>
    <alternativeName>
        <fullName evidence="10">Acyl-ACP phosphotransacylase</fullName>
    </alternativeName>
    <alternativeName>
        <fullName evidence="10">Acyl-[acyl-carrier-protein]--phosphate acyltransferase</fullName>
    </alternativeName>
    <alternativeName>
        <fullName evidence="10">Phosphate-acyl-ACP acyltransferase</fullName>
    </alternativeName>
</protein>
<dbReference type="Gene3D" id="3.40.718.10">
    <property type="entry name" value="Isopropylmalate Dehydrogenase"/>
    <property type="match status" value="1"/>
</dbReference>
<proteinExistence type="inferred from homology"/>
<dbReference type="GO" id="GO:0043811">
    <property type="term" value="F:phosphate:acyl-[acyl carrier protein] acyltransferase activity"/>
    <property type="evidence" value="ECO:0007669"/>
    <property type="project" value="UniProtKB-UniRule"/>
</dbReference>
<dbReference type="GO" id="GO:0006633">
    <property type="term" value="P:fatty acid biosynthetic process"/>
    <property type="evidence" value="ECO:0007669"/>
    <property type="project" value="UniProtKB-UniRule"/>
</dbReference>
<evidence type="ECO:0000256" key="7">
    <source>
        <dbReference type="ARBA" id="ARBA00023264"/>
    </source>
</evidence>
<sequence length="345" mass="36647">MDITVAIDAMGGDHGPRVTIPAALTLLKQDSELKVILVGLTVAIEAELRAQKAKPNPRMTIHHASELVLMDESPQSALKNKKDSSMRVAINLVKDGNADACVSAGNTGALMATARFVLKTLPGIDRPAIAGVLPSKVGMTHMLDLGANADCTPEHLLQFAIMGSVLVSCVRNKANPTVGLLNIGSEDIKGNEVVKQTAELLKSSHLNFYGNVEGDDIYKGTTDLVVCDGFVGNVALKTSEGLANLMGSFLKEEFKRSPITKLMALISMPVLSAFRKRLDPRCYNGASFLGLRGIVVKSHGGADVFAFKHAIIKAVDEARSGVLAHITEQLALEHTQSETSAKVAS</sequence>
<keyword evidence="2 10" id="KW-0963">Cytoplasm</keyword>
<dbReference type="PANTHER" id="PTHR30100">
    <property type="entry name" value="FATTY ACID/PHOSPHOLIPID SYNTHESIS PROTEIN PLSX"/>
    <property type="match status" value="1"/>
</dbReference>
<dbReference type="InterPro" id="IPR012281">
    <property type="entry name" value="Phospholipid_synth_PlsX-like"/>
</dbReference>
<evidence type="ECO:0000256" key="4">
    <source>
        <dbReference type="ARBA" id="ARBA00022679"/>
    </source>
</evidence>
<comment type="catalytic activity">
    <reaction evidence="1 10">
        <text>a fatty acyl-[ACP] + phosphate = an acyl phosphate + holo-[ACP]</text>
        <dbReference type="Rhea" id="RHEA:42292"/>
        <dbReference type="Rhea" id="RHEA-COMP:9685"/>
        <dbReference type="Rhea" id="RHEA-COMP:14125"/>
        <dbReference type="ChEBI" id="CHEBI:43474"/>
        <dbReference type="ChEBI" id="CHEBI:59918"/>
        <dbReference type="ChEBI" id="CHEBI:64479"/>
        <dbReference type="ChEBI" id="CHEBI:138651"/>
        <dbReference type="EC" id="2.3.1.274"/>
    </reaction>
</comment>
<keyword evidence="12" id="KW-1185">Reference proteome</keyword>
<keyword evidence="3 10" id="KW-0444">Lipid biosynthesis</keyword>
<keyword evidence="4 10" id="KW-0808">Transferase</keyword>
<evidence type="ECO:0000256" key="5">
    <source>
        <dbReference type="ARBA" id="ARBA00023098"/>
    </source>
</evidence>
<dbReference type="GO" id="GO:0005737">
    <property type="term" value="C:cytoplasm"/>
    <property type="evidence" value="ECO:0007669"/>
    <property type="project" value="UniProtKB-SubCell"/>
</dbReference>
<comment type="function">
    <text evidence="10">Catalyzes the reversible formation of acyl-phosphate (acyl-PO(4)) from acyl-[acyl-carrier-protein] (acyl-ACP). This enzyme utilizes acyl-ACP as fatty acyl donor, but not acyl-CoA.</text>
</comment>
<keyword evidence="5 10" id="KW-0443">Lipid metabolism</keyword>
<keyword evidence="7 10" id="KW-1208">Phospholipid metabolism</keyword>
<evidence type="ECO:0000313" key="12">
    <source>
        <dbReference type="Proteomes" id="UP000056322"/>
    </source>
</evidence>
<dbReference type="STRING" id="1581680.BN1209_0872"/>
<accession>A0A0B7IUC9</accession>
<dbReference type="SUPFAM" id="SSF53659">
    <property type="entry name" value="Isocitrate/Isopropylmalate dehydrogenase-like"/>
    <property type="match status" value="1"/>
</dbReference>
<dbReference type="Proteomes" id="UP000056322">
    <property type="component" value="Chromosome 1"/>
</dbReference>
<evidence type="ECO:0000256" key="2">
    <source>
        <dbReference type="ARBA" id="ARBA00022490"/>
    </source>
</evidence>